<evidence type="ECO:0000313" key="2">
    <source>
        <dbReference type="Proteomes" id="UP000274578"/>
    </source>
</evidence>
<gene>
    <name evidence="1" type="ORF">NCTC13071_01671</name>
</gene>
<dbReference type="KEGG" id="poc:NCTC13071_01671"/>
<reference evidence="1 2" key="1">
    <citation type="submission" date="2018-12" db="EMBL/GenBank/DDBJ databases">
        <authorList>
            <consortium name="Pathogen Informatics"/>
        </authorList>
    </citation>
    <scope>NUCLEOTIDE SEQUENCE [LARGE SCALE GENOMIC DNA]</scope>
    <source>
        <strain evidence="1 2">NCTC13071</strain>
    </source>
</reference>
<evidence type="ECO:0000313" key="1">
    <source>
        <dbReference type="EMBL" id="VEH15661.1"/>
    </source>
</evidence>
<dbReference type="Proteomes" id="UP000274578">
    <property type="component" value="Chromosome 1"/>
</dbReference>
<sequence>MCGSQKKINFLKTKIACGFGTYPDTLRLNVTRKMLHVTCNM</sequence>
<dbReference type="AlphaFoldDB" id="A0A3S4X2I9"/>
<name>A0A3S4X2I9_9BACT</name>
<dbReference type="EMBL" id="LR134384">
    <property type="protein sequence ID" value="VEH15661.1"/>
    <property type="molecule type" value="Genomic_DNA"/>
</dbReference>
<organism evidence="1 2">
    <name type="scientific">Segatella oris</name>
    <dbReference type="NCBI Taxonomy" id="28135"/>
    <lineage>
        <taxon>Bacteria</taxon>
        <taxon>Pseudomonadati</taxon>
        <taxon>Bacteroidota</taxon>
        <taxon>Bacteroidia</taxon>
        <taxon>Bacteroidales</taxon>
        <taxon>Prevotellaceae</taxon>
        <taxon>Segatella</taxon>
    </lineage>
</organism>
<proteinExistence type="predicted"/>
<protein>
    <submittedName>
        <fullName evidence="1">Uncharacterized protein</fullName>
    </submittedName>
</protein>
<accession>A0A3S4X2I9</accession>